<dbReference type="Proteomes" id="UP000295507">
    <property type="component" value="Unassembled WGS sequence"/>
</dbReference>
<evidence type="ECO:0000256" key="2">
    <source>
        <dbReference type="ARBA" id="ARBA00022448"/>
    </source>
</evidence>
<keyword evidence="7" id="KW-0406">Ion transport</keyword>
<evidence type="ECO:0000256" key="3">
    <source>
        <dbReference type="ARBA" id="ARBA00022692"/>
    </source>
</evidence>
<feature type="transmembrane region" description="Helical" evidence="7">
    <location>
        <begin position="344"/>
        <end position="372"/>
    </location>
</feature>
<evidence type="ECO:0000256" key="7">
    <source>
        <dbReference type="HAMAP-Rule" id="MF_00221"/>
    </source>
</evidence>
<feature type="transmembrane region" description="Helical" evidence="7">
    <location>
        <begin position="393"/>
        <end position="412"/>
    </location>
</feature>
<feature type="transmembrane region" description="Helical" evidence="7">
    <location>
        <begin position="152"/>
        <end position="175"/>
    </location>
</feature>
<gene>
    <name evidence="7" type="primary">mntH</name>
    <name evidence="9" type="ORF">EV129_106299</name>
    <name evidence="8" type="ORF">EV130_103283</name>
</gene>
<dbReference type="GO" id="GO:0015086">
    <property type="term" value="F:cadmium ion transmembrane transporter activity"/>
    <property type="evidence" value="ECO:0007669"/>
    <property type="project" value="TreeGrafter"/>
</dbReference>
<dbReference type="InterPro" id="IPR001046">
    <property type="entry name" value="NRAMP_fam"/>
</dbReference>
<dbReference type="EMBL" id="SMBJ01000003">
    <property type="protein sequence ID" value="TCU27878.1"/>
    <property type="molecule type" value="Genomic_DNA"/>
</dbReference>
<organism evidence="8 11">
    <name type="scientific">Rhizobium azibense</name>
    <dbReference type="NCBI Taxonomy" id="1136135"/>
    <lineage>
        <taxon>Bacteria</taxon>
        <taxon>Pseudomonadati</taxon>
        <taxon>Pseudomonadota</taxon>
        <taxon>Alphaproteobacteria</taxon>
        <taxon>Hyphomicrobiales</taxon>
        <taxon>Rhizobiaceae</taxon>
        <taxon>Rhizobium/Agrobacterium group</taxon>
        <taxon>Rhizobium</taxon>
    </lineage>
</organism>
<dbReference type="GO" id="GO:0015293">
    <property type="term" value="F:symporter activity"/>
    <property type="evidence" value="ECO:0007669"/>
    <property type="project" value="UniProtKB-UniRule"/>
</dbReference>
<feature type="transmembrane region" description="Helical" evidence="7">
    <location>
        <begin position="455"/>
        <end position="476"/>
    </location>
</feature>
<name>A0A4R3QZ67_9HYPH</name>
<evidence type="ECO:0000256" key="1">
    <source>
        <dbReference type="ARBA" id="ARBA00004141"/>
    </source>
</evidence>
<keyword evidence="7" id="KW-1003">Cell membrane</keyword>
<dbReference type="GO" id="GO:0005886">
    <property type="term" value="C:plasma membrane"/>
    <property type="evidence" value="ECO:0007669"/>
    <property type="project" value="UniProtKB-SubCell"/>
</dbReference>
<keyword evidence="11" id="KW-1185">Reference proteome</keyword>
<dbReference type="PANTHER" id="PTHR11706">
    <property type="entry name" value="SOLUTE CARRIER PROTEIN FAMILY 11 MEMBER"/>
    <property type="match status" value="1"/>
</dbReference>
<sequence length="481" mass="51522">MATFPTCIRFFLLRMTCIIILIGHSAGIGPKSGNDMDVLNRTPKSGWRHDRQEASLSDVYRTIGTGRPGSKLRRIAAFAGPGYMVAVGYMDPGNWATSLAGGSKFGYALLTVALLSNLMAIVLQSLCARLAIASGRDLAQACRDAFPKFVSVPLWAFAEIAIIATDIAEVIGTAIGLNLVFGVPLELGVLITALDVFLILYLQKLGFRWIEAFIITLLGVIALCFGIQIFLADPQWGAVITGFFPTTEIVSNPEMLYLALGILGATVMPHNLYLHSGIVQTRAFGHTVPEKREALAYATLDSTFALCFALLINASILILAAAAFNANGRTDVVELGEAHSLLSPLLGLAIAPTLFGIALLCCGLNSTVTATLAGQIVMEGFLKIRLQPWVRRLITRAIAIVPAAIVTIWYGNQGTAQLLILTQVVLSLQLSFAVFPLVMFTASKAKMGELVAPRWLSTVAYVIAIVIAGLNIKLLIDFVTG</sequence>
<evidence type="ECO:0000313" key="11">
    <source>
        <dbReference type="Proteomes" id="UP000295547"/>
    </source>
</evidence>
<dbReference type="EMBL" id="SMBK01000006">
    <property type="protein sequence ID" value="TCU37336.1"/>
    <property type="molecule type" value="Genomic_DNA"/>
</dbReference>
<keyword evidence="6 7" id="KW-0472">Membrane</keyword>
<dbReference type="NCBIfam" id="NF037982">
    <property type="entry name" value="Nramp_1"/>
    <property type="match status" value="1"/>
</dbReference>
<evidence type="ECO:0000256" key="6">
    <source>
        <dbReference type="ARBA" id="ARBA00023136"/>
    </source>
</evidence>
<proteinExistence type="inferred from homology"/>
<evidence type="ECO:0000313" key="10">
    <source>
        <dbReference type="Proteomes" id="UP000295507"/>
    </source>
</evidence>
<dbReference type="PRINTS" id="PR00447">
    <property type="entry name" value="NATRESASSCMP"/>
</dbReference>
<dbReference type="HAMAP" id="MF_00221">
    <property type="entry name" value="NRAMP"/>
    <property type="match status" value="1"/>
</dbReference>
<accession>A0A4R3QZ67</accession>
<dbReference type="PANTHER" id="PTHR11706:SF33">
    <property type="entry name" value="NATURAL RESISTANCE-ASSOCIATED MACROPHAGE PROTEIN 2"/>
    <property type="match status" value="1"/>
</dbReference>
<dbReference type="GO" id="GO:0046872">
    <property type="term" value="F:metal ion binding"/>
    <property type="evidence" value="ECO:0007669"/>
    <property type="project" value="UniProtKB-UniRule"/>
</dbReference>
<dbReference type="GO" id="GO:0034755">
    <property type="term" value="P:iron ion transmembrane transport"/>
    <property type="evidence" value="ECO:0007669"/>
    <property type="project" value="TreeGrafter"/>
</dbReference>
<dbReference type="AlphaFoldDB" id="A0A4R3QZ67"/>
<dbReference type="GO" id="GO:0005384">
    <property type="term" value="F:manganese ion transmembrane transporter activity"/>
    <property type="evidence" value="ECO:0007669"/>
    <property type="project" value="TreeGrafter"/>
</dbReference>
<protein>
    <recommendedName>
        <fullName evidence="7">Divalent metal cation transporter MntH</fullName>
    </recommendedName>
</protein>
<feature type="transmembrane region" description="Helical" evidence="7">
    <location>
        <begin position="295"/>
        <end position="324"/>
    </location>
</feature>
<reference evidence="10 11" key="1">
    <citation type="submission" date="2019-03" db="EMBL/GenBank/DDBJ databases">
        <title>Genomic Encyclopedia of Type Strains, Phase IV (KMG-V): Genome sequencing to study the core and pangenomes of soil and plant-associated prokaryotes.</title>
        <authorList>
            <person name="Whitman W."/>
        </authorList>
    </citation>
    <scope>NUCLEOTIDE SEQUENCE [LARGE SCALE GENOMIC DNA]</scope>
    <source>
        <strain evidence="8 11">Gr42</strain>
        <strain evidence="9 10">IE4868</strain>
    </source>
</reference>
<feature type="transmembrane region" description="Helical" evidence="7">
    <location>
        <begin position="209"/>
        <end position="231"/>
    </location>
</feature>
<evidence type="ECO:0000313" key="9">
    <source>
        <dbReference type="EMBL" id="TCU37336.1"/>
    </source>
</evidence>
<feature type="transmembrane region" description="Helical" evidence="7">
    <location>
        <begin position="12"/>
        <end position="29"/>
    </location>
</feature>
<keyword evidence="4 7" id="KW-0769">Symport</keyword>
<comment type="caution">
    <text evidence="8">The sequence shown here is derived from an EMBL/GenBank/DDBJ whole genome shotgun (WGS) entry which is preliminary data.</text>
</comment>
<dbReference type="NCBIfam" id="NF001923">
    <property type="entry name" value="PRK00701.1"/>
    <property type="match status" value="1"/>
</dbReference>
<comment type="similarity">
    <text evidence="7">Belongs to the NRAMP family.</text>
</comment>
<feature type="transmembrane region" description="Helical" evidence="7">
    <location>
        <begin position="418"/>
        <end position="443"/>
    </location>
</feature>
<keyword evidence="3 7" id="KW-0812">Transmembrane</keyword>
<evidence type="ECO:0000256" key="4">
    <source>
        <dbReference type="ARBA" id="ARBA00022847"/>
    </source>
</evidence>
<comment type="function">
    <text evidence="7">H(+)-stimulated, divalent metal cation uptake system.</text>
</comment>
<evidence type="ECO:0000256" key="5">
    <source>
        <dbReference type="ARBA" id="ARBA00022989"/>
    </source>
</evidence>
<evidence type="ECO:0000313" key="8">
    <source>
        <dbReference type="EMBL" id="TCU27878.1"/>
    </source>
</evidence>
<feature type="transmembrane region" description="Helical" evidence="7">
    <location>
        <begin position="255"/>
        <end position="274"/>
    </location>
</feature>
<feature type="transmembrane region" description="Helical" evidence="7">
    <location>
        <begin position="181"/>
        <end position="202"/>
    </location>
</feature>
<dbReference type="Pfam" id="PF01566">
    <property type="entry name" value="Nramp"/>
    <property type="match status" value="1"/>
</dbReference>
<dbReference type="Proteomes" id="UP000295547">
    <property type="component" value="Unassembled WGS sequence"/>
</dbReference>
<dbReference type="NCBIfam" id="TIGR01197">
    <property type="entry name" value="nramp"/>
    <property type="match status" value="1"/>
</dbReference>
<keyword evidence="2 7" id="KW-0813">Transport</keyword>
<feature type="transmembrane region" description="Helical" evidence="7">
    <location>
        <begin position="105"/>
        <end position="132"/>
    </location>
</feature>
<comment type="subcellular location">
    <subcellularLocation>
        <location evidence="7">Cell membrane</location>
        <topology evidence="7">Multi-pass membrane protein</topology>
    </subcellularLocation>
    <subcellularLocation>
        <location evidence="1">Membrane</location>
        <topology evidence="1">Multi-pass membrane protein</topology>
    </subcellularLocation>
</comment>
<keyword evidence="5 7" id="KW-1133">Transmembrane helix</keyword>